<organism evidence="4 5">
    <name type="scientific">Cymbomonas tetramitiformis</name>
    <dbReference type="NCBI Taxonomy" id="36881"/>
    <lineage>
        <taxon>Eukaryota</taxon>
        <taxon>Viridiplantae</taxon>
        <taxon>Chlorophyta</taxon>
        <taxon>Pyramimonadophyceae</taxon>
        <taxon>Pyramimonadales</taxon>
        <taxon>Pyramimonadaceae</taxon>
        <taxon>Cymbomonas</taxon>
    </lineage>
</organism>
<evidence type="ECO:0000313" key="5">
    <source>
        <dbReference type="Proteomes" id="UP001190700"/>
    </source>
</evidence>
<proteinExistence type="inferred from homology"/>
<dbReference type="InterPro" id="IPR029058">
    <property type="entry name" value="AB_hydrolase_fold"/>
</dbReference>
<comment type="similarity">
    <text evidence="1">Belongs to the type-B carboxylesterase/lipase family.</text>
</comment>
<name>A0AAE0EYH7_9CHLO</name>
<keyword evidence="5" id="KW-1185">Reference proteome</keyword>
<protein>
    <recommendedName>
        <fullName evidence="3">Carboxylesterase type B domain-containing protein</fullName>
    </recommendedName>
</protein>
<feature type="non-terminal residue" evidence="4">
    <location>
        <position position="1"/>
    </location>
</feature>
<dbReference type="PANTHER" id="PTHR43918">
    <property type="entry name" value="ACETYLCHOLINESTERASE"/>
    <property type="match status" value="1"/>
</dbReference>
<feature type="domain" description="Carboxylesterase type B" evidence="3">
    <location>
        <begin position="63"/>
        <end position="204"/>
    </location>
</feature>
<sequence>PARSFVRAREWAESFYGEELGTTLPPLYEKLTGPLPVCDDNLYDYSGGNETDSDEDSDRYGYWCLAAMRSAGDYGLVCPVRELARHLSDGGRRVHQYQFTCAPQYSANFPKNTVDKGAFHGAEVPFVFGDQFELTGSEERTLSQAMGCYWRNFAWRGDPNPMSGDNCPVPLKKWPAYTTAGDTTMILDEESPRTVQGLHVDRCDIFAKKKIAGPAESNPKWMI</sequence>
<dbReference type="AlphaFoldDB" id="A0AAE0EYH7"/>
<reference evidence="4 5" key="1">
    <citation type="journal article" date="2015" name="Genome Biol. Evol.">
        <title>Comparative Genomics of a Bacterivorous Green Alga Reveals Evolutionary Causalities and Consequences of Phago-Mixotrophic Mode of Nutrition.</title>
        <authorList>
            <person name="Burns J.A."/>
            <person name="Paasch A."/>
            <person name="Narechania A."/>
            <person name="Kim E."/>
        </authorList>
    </citation>
    <scope>NUCLEOTIDE SEQUENCE [LARGE SCALE GENOMIC DNA]</scope>
    <source>
        <strain evidence="4 5">PLY_AMNH</strain>
    </source>
</reference>
<dbReference type="InterPro" id="IPR050654">
    <property type="entry name" value="AChE-related_enzymes"/>
</dbReference>
<dbReference type="Proteomes" id="UP001190700">
    <property type="component" value="Unassembled WGS sequence"/>
</dbReference>
<comment type="caution">
    <text evidence="4">The sequence shown here is derived from an EMBL/GenBank/DDBJ whole genome shotgun (WGS) entry which is preliminary data.</text>
</comment>
<gene>
    <name evidence="4" type="ORF">CYMTET_45541</name>
</gene>
<keyword evidence="2" id="KW-0378">Hydrolase</keyword>
<dbReference type="InterPro" id="IPR002018">
    <property type="entry name" value="CarbesteraseB"/>
</dbReference>
<dbReference type="PANTHER" id="PTHR43918:SF4">
    <property type="entry name" value="CARBOXYLIC ESTER HYDROLASE"/>
    <property type="match status" value="1"/>
</dbReference>
<dbReference type="GO" id="GO:0052689">
    <property type="term" value="F:carboxylic ester hydrolase activity"/>
    <property type="evidence" value="ECO:0007669"/>
    <property type="project" value="TreeGrafter"/>
</dbReference>
<dbReference type="Gene3D" id="3.40.50.1820">
    <property type="entry name" value="alpha/beta hydrolase"/>
    <property type="match status" value="1"/>
</dbReference>
<dbReference type="Pfam" id="PF00135">
    <property type="entry name" value="COesterase"/>
    <property type="match status" value="1"/>
</dbReference>
<evidence type="ECO:0000259" key="3">
    <source>
        <dbReference type="Pfam" id="PF00135"/>
    </source>
</evidence>
<evidence type="ECO:0000313" key="4">
    <source>
        <dbReference type="EMBL" id="KAK3244867.1"/>
    </source>
</evidence>
<dbReference type="EMBL" id="LGRX02031295">
    <property type="protein sequence ID" value="KAK3244867.1"/>
    <property type="molecule type" value="Genomic_DNA"/>
</dbReference>
<evidence type="ECO:0000256" key="2">
    <source>
        <dbReference type="ARBA" id="ARBA00022801"/>
    </source>
</evidence>
<evidence type="ECO:0000256" key="1">
    <source>
        <dbReference type="ARBA" id="ARBA00005964"/>
    </source>
</evidence>
<accession>A0AAE0EYH7</accession>
<dbReference type="SUPFAM" id="SSF53474">
    <property type="entry name" value="alpha/beta-Hydrolases"/>
    <property type="match status" value="1"/>
</dbReference>